<keyword evidence="2" id="KW-0732">Signal</keyword>
<protein>
    <recommendedName>
        <fullName evidence="5">DUF3824 domain-containing protein</fullName>
    </recommendedName>
</protein>
<feature type="compositionally biased region" description="Basic and acidic residues" evidence="1">
    <location>
        <begin position="205"/>
        <end position="219"/>
    </location>
</feature>
<evidence type="ECO:0000313" key="3">
    <source>
        <dbReference type="EMBL" id="PPR00381.1"/>
    </source>
</evidence>
<dbReference type="Proteomes" id="UP000284842">
    <property type="component" value="Unassembled WGS sequence"/>
</dbReference>
<comment type="caution">
    <text evidence="3">The sequence shown here is derived from an EMBL/GenBank/DDBJ whole genome shotgun (WGS) entry which is preliminary data.</text>
</comment>
<feature type="chain" id="PRO_5019196482" description="DUF3824 domain-containing protein" evidence="2">
    <location>
        <begin position="25"/>
        <end position="319"/>
    </location>
</feature>
<dbReference type="AlphaFoldDB" id="A0A409YBJ8"/>
<feature type="signal peptide" evidence="2">
    <location>
        <begin position="1"/>
        <end position="24"/>
    </location>
</feature>
<evidence type="ECO:0000256" key="1">
    <source>
        <dbReference type="SAM" id="MobiDB-lite"/>
    </source>
</evidence>
<evidence type="ECO:0000313" key="4">
    <source>
        <dbReference type="Proteomes" id="UP000284842"/>
    </source>
</evidence>
<reference evidence="3 4" key="1">
    <citation type="journal article" date="2018" name="Evol. Lett.">
        <title>Horizontal gene cluster transfer increased hallucinogenic mushroom diversity.</title>
        <authorList>
            <person name="Reynolds H.T."/>
            <person name="Vijayakumar V."/>
            <person name="Gluck-Thaler E."/>
            <person name="Korotkin H.B."/>
            <person name="Matheny P.B."/>
            <person name="Slot J.C."/>
        </authorList>
    </citation>
    <scope>NUCLEOTIDE SEQUENCE [LARGE SCALE GENOMIC DNA]</scope>
    <source>
        <strain evidence="3 4">2629</strain>
    </source>
</reference>
<gene>
    <name evidence="3" type="ORF">CVT24_004443</name>
</gene>
<feature type="compositionally biased region" description="Low complexity" evidence="1">
    <location>
        <begin position="112"/>
        <end position="124"/>
    </location>
</feature>
<accession>A0A409YBJ8</accession>
<dbReference type="InParanoid" id="A0A409YBJ8"/>
<feature type="compositionally biased region" description="Basic and acidic residues" evidence="1">
    <location>
        <begin position="171"/>
        <end position="184"/>
    </location>
</feature>
<organism evidence="3 4">
    <name type="scientific">Panaeolus cyanescens</name>
    <dbReference type="NCBI Taxonomy" id="181874"/>
    <lineage>
        <taxon>Eukaryota</taxon>
        <taxon>Fungi</taxon>
        <taxon>Dikarya</taxon>
        <taxon>Basidiomycota</taxon>
        <taxon>Agaricomycotina</taxon>
        <taxon>Agaricomycetes</taxon>
        <taxon>Agaricomycetidae</taxon>
        <taxon>Agaricales</taxon>
        <taxon>Agaricineae</taxon>
        <taxon>Galeropsidaceae</taxon>
        <taxon>Panaeolus</taxon>
    </lineage>
</organism>
<sequence>MKVLVKSSLCGLIFALAALRTSYLYFPTGGVEENFIPTDASSAPLYETSHIHNLNSDSITSRNHNQLYTRGRNDPPERIRITTTRYSKSGKKRVEQTSIHYEDGYSGTINIGSTSRHGFSSSSRPVGEPPGRAATMNDDRGGSRSYSHNNLPPSFQPAPGRAASFRHRPERRPTGDDRDYEPHRNPFNTGPRRSATMGPSTSSSAHRDRDRDSEHDRSRRPPPPPSTHHSTSSSSEYLPRPPIGPDSHLPGARLREFSGRGHSGAGQHRTSSGAHIPPVRGPIYEESGSGSGGSSPVDSEFGKWDHMPHAPSPPPAAFM</sequence>
<proteinExistence type="predicted"/>
<evidence type="ECO:0008006" key="5">
    <source>
        <dbReference type="Google" id="ProtNLM"/>
    </source>
</evidence>
<feature type="compositionally biased region" description="Pro residues" evidence="1">
    <location>
        <begin position="310"/>
        <end position="319"/>
    </location>
</feature>
<feature type="compositionally biased region" description="Polar residues" evidence="1">
    <location>
        <begin position="144"/>
        <end position="153"/>
    </location>
</feature>
<evidence type="ECO:0000256" key="2">
    <source>
        <dbReference type="SAM" id="SignalP"/>
    </source>
</evidence>
<name>A0A409YBJ8_9AGAR</name>
<keyword evidence="4" id="KW-1185">Reference proteome</keyword>
<feature type="region of interest" description="Disordered" evidence="1">
    <location>
        <begin position="104"/>
        <end position="319"/>
    </location>
</feature>
<dbReference type="EMBL" id="NHTK01001313">
    <property type="protein sequence ID" value="PPR00381.1"/>
    <property type="molecule type" value="Genomic_DNA"/>
</dbReference>